<evidence type="ECO:0000313" key="17">
    <source>
        <dbReference type="EMBL" id="SHI00244.1"/>
    </source>
</evidence>
<keyword evidence="4 15" id="KW-0410">Iron transport</keyword>
<keyword evidence="5 15" id="KW-0812">Transmembrane</keyword>
<feature type="domain" description="FeoB-type G" evidence="16">
    <location>
        <begin position="6"/>
        <end position="173"/>
    </location>
</feature>
<keyword evidence="8 15" id="KW-0408">Iron</keyword>
<keyword evidence="6 13" id="KW-0547">Nucleotide-binding</keyword>
<organism evidence="17 18">
    <name type="scientific">Chryseolinea serpens</name>
    <dbReference type="NCBI Taxonomy" id="947013"/>
    <lineage>
        <taxon>Bacteria</taxon>
        <taxon>Pseudomonadati</taxon>
        <taxon>Bacteroidota</taxon>
        <taxon>Cytophagia</taxon>
        <taxon>Cytophagales</taxon>
        <taxon>Fulvivirgaceae</taxon>
        <taxon>Chryseolinea</taxon>
    </lineage>
</organism>
<evidence type="ECO:0000256" key="10">
    <source>
        <dbReference type="ARBA" id="ARBA00023134"/>
    </source>
</evidence>
<evidence type="ECO:0000256" key="13">
    <source>
        <dbReference type="PIRSR" id="PIRSR603373-1"/>
    </source>
</evidence>
<dbReference type="GO" id="GO:0046872">
    <property type="term" value="F:metal ion binding"/>
    <property type="evidence" value="ECO:0007669"/>
    <property type="project" value="UniProtKB-KW"/>
</dbReference>
<evidence type="ECO:0000256" key="4">
    <source>
        <dbReference type="ARBA" id="ARBA00022496"/>
    </source>
</evidence>
<comment type="similarity">
    <text evidence="15">Belongs to the TRAFAC class TrmE-Era-EngA-EngB-Septin-like GTPase superfamily. FeoB GTPase (TC 9.A.8) family.</text>
</comment>
<feature type="binding site" evidence="13">
    <location>
        <begin position="124"/>
        <end position="127"/>
    </location>
    <ligand>
        <name>GTP</name>
        <dbReference type="ChEBI" id="CHEBI:37565"/>
        <label>1</label>
    </ligand>
</feature>
<dbReference type="InterPro" id="IPR011640">
    <property type="entry name" value="Fe2_transport_prot_B_C"/>
</dbReference>
<dbReference type="InterPro" id="IPR006073">
    <property type="entry name" value="GTP-bd"/>
</dbReference>
<keyword evidence="3" id="KW-1003">Cell membrane</keyword>
<evidence type="ECO:0000256" key="5">
    <source>
        <dbReference type="ARBA" id="ARBA00022692"/>
    </source>
</evidence>
<keyword evidence="7 15" id="KW-1133">Transmembrane helix</keyword>
<keyword evidence="14" id="KW-0460">Magnesium</keyword>
<keyword evidence="10 13" id="KW-0342">GTP-binding</keyword>
<dbReference type="PANTHER" id="PTHR43185:SF1">
    <property type="entry name" value="FE(2+) TRANSPORTER FEOB"/>
    <property type="match status" value="1"/>
</dbReference>
<feature type="transmembrane region" description="Helical" evidence="15">
    <location>
        <begin position="382"/>
        <end position="405"/>
    </location>
</feature>
<gene>
    <name evidence="17" type="ORF">SAMN04488109_6666</name>
</gene>
<keyword evidence="18" id="KW-1185">Reference proteome</keyword>
<keyword evidence="2 15" id="KW-0813">Transport</keyword>
<proteinExistence type="inferred from homology"/>
<evidence type="ECO:0000256" key="7">
    <source>
        <dbReference type="ARBA" id="ARBA00022989"/>
    </source>
</evidence>
<feature type="transmembrane region" description="Helical" evidence="15">
    <location>
        <begin position="514"/>
        <end position="533"/>
    </location>
</feature>
<feature type="binding site" evidence="14">
    <location>
        <position position="28"/>
    </location>
    <ligand>
        <name>Mg(2+)</name>
        <dbReference type="ChEBI" id="CHEBI:18420"/>
        <label>2</label>
    </ligand>
</feature>
<evidence type="ECO:0000256" key="15">
    <source>
        <dbReference type="RuleBase" id="RU362098"/>
    </source>
</evidence>
<reference evidence="17 18" key="1">
    <citation type="submission" date="2016-11" db="EMBL/GenBank/DDBJ databases">
        <authorList>
            <person name="Jaros S."/>
            <person name="Januszkiewicz K."/>
            <person name="Wedrychowicz H."/>
        </authorList>
    </citation>
    <scope>NUCLEOTIDE SEQUENCE [LARGE SCALE GENOMIC DNA]</scope>
    <source>
        <strain evidence="17 18">DSM 24574</strain>
    </source>
</reference>
<feature type="binding site" evidence="13">
    <location>
        <begin position="38"/>
        <end position="42"/>
    </location>
    <ligand>
        <name>GTP</name>
        <dbReference type="ChEBI" id="CHEBI:37565"/>
        <label>1</label>
    </ligand>
</feature>
<evidence type="ECO:0000256" key="2">
    <source>
        <dbReference type="ARBA" id="ARBA00022448"/>
    </source>
</evidence>
<feature type="transmembrane region" description="Helical" evidence="15">
    <location>
        <begin position="417"/>
        <end position="441"/>
    </location>
</feature>
<dbReference type="Pfam" id="PF02421">
    <property type="entry name" value="FeoB_N"/>
    <property type="match status" value="1"/>
</dbReference>
<dbReference type="STRING" id="947013.SAMN04488109_6666"/>
<dbReference type="InterPro" id="IPR030389">
    <property type="entry name" value="G_FEOB_dom"/>
</dbReference>
<dbReference type="Pfam" id="PF07670">
    <property type="entry name" value="Gate"/>
    <property type="match status" value="2"/>
</dbReference>
<accession>A0A1M5XL36</accession>
<keyword evidence="14" id="KW-0479">Metal-binding</keyword>
<dbReference type="SUPFAM" id="SSF52540">
    <property type="entry name" value="P-loop containing nucleoside triphosphate hydrolases"/>
    <property type="match status" value="1"/>
</dbReference>
<dbReference type="InterPro" id="IPR050860">
    <property type="entry name" value="FeoB_GTPase"/>
</dbReference>
<evidence type="ECO:0000256" key="8">
    <source>
        <dbReference type="ARBA" id="ARBA00023004"/>
    </source>
</evidence>
<evidence type="ECO:0000313" key="18">
    <source>
        <dbReference type="Proteomes" id="UP000184212"/>
    </source>
</evidence>
<feature type="transmembrane region" description="Helical" evidence="15">
    <location>
        <begin position="654"/>
        <end position="674"/>
    </location>
</feature>
<dbReference type="InterPro" id="IPR027417">
    <property type="entry name" value="P-loop_NTPase"/>
</dbReference>
<feature type="transmembrane region" description="Helical" evidence="15">
    <location>
        <begin position="338"/>
        <end position="362"/>
    </location>
</feature>
<dbReference type="AlphaFoldDB" id="A0A1M5XL36"/>
<evidence type="ECO:0000256" key="1">
    <source>
        <dbReference type="ARBA" id="ARBA00004651"/>
    </source>
</evidence>
<name>A0A1M5XL36_9BACT</name>
<evidence type="ECO:0000256" key="9">
    <source>
        <dbReference type="ARBA" id="ARBA00023065"/>
    </source>
</evidence>
<evidence type="ECO:0000256" key="11">
    <source>
        <dbReference type="ARBA" id="ARBA00023136"/>
    </source>
</evidence>
<dbReference type="GO" id="GO:0005525">
    <property type="term" value="F:GTP binding"/>
    <property type="evidence" value="ECO:0007669"/>
    <property type="project" value="UniProtKB-KW"/>
</dbReference>
<comment type="caution">
    <text evidence="15">Lacks conserved residue(s) required for the propagation of feature annotation.</text>
</comment>
<dbReference type="GO" id="GO:0005886">
    <property type="term" value="C:plasma membrane"/>
    <property type="evidence" value="ECO:0007669"/>
    <property type="project" value="UniProtKB-SubCell"/>
</dbReference>
<evidence type="ECO:0000256" key="12">
    <source>
        <dbReference type="NCBIfam" id="TIGR00437"/>
    </source>
</evidence>
<feature type="binding site" evidence="14">
    <location>
        <position position="24"/>
    </location>
    <ligand>
        <name>Mg(2+)</name>
        <dbReference type="ChEBI" id="CHEBI:18420"/>
        <label>2</label>
    </ligand>
</feature>
<dbReference type="InterPro" id="IPR003373">
    <property type="entry name" value="Fe2_transport_prot-B"/>
</dbReference>
<comment type="function">
    <text evidence="15">Probable transporter of a GTP-driven Fe(2+) uptake system.</text>
</comment>
<feature type="transmembrane region" description="Helical" evidence="15">
    <location>
        <begin position="686"/>
        <end position="705"/>
    </location>
</feature>
<feature type="binding site" evidence="14">
    <location>
        <position position="27"/>
    </location>
    <ligand>
        <name>Mg(2+)</name>
        <dbReference type="ChEBI" id="CHEBI:18420"/>
        <label>2</label>
    </ligand>
</feature>
<dbReference type="OrthoDB" id="9809127at2"/>
<protein>
    <recommendedName>
        <fullName evidence="12 15">Ferrous iron transport protein B</fullName>
    </recommendedName>
</protein>
<evidence type="ECO:0000256" key="14">
    <source>
        <dbReference type="PIRSR" id="PIRSR603373-2"/>
    </source>
</evidence>
<dbReference type="NCBIfam" id="TIGR00437">
    <property type="entry name" value="feoB"/>
    <property type="match status" value="1"/>
</dbReference>
<dbReference type="PROSITE" id="PS51711">
    <property type="entry name" value="G_FEOB"/>
    <property type="match status" value="1"/>
</dbReference>
<evidence type="ECO:0000256" key="3">
    <source>
        <dbReference type="ARBA" id="ARBA00022475"/>
    </source>
</evidence>
<comment type="subcellular location">
    <subcellularLocation>
        <location evidence="15">Cell inner membrane</location>
        <topology evidence="15">Multi-pass membrane protein</topology>
    </subcellularLocation>
    <subcellularLocation>
        <location evidence="1">Cell membrane</location>
        <topology evidence="1">Multi-pass membrane protein</topology>
    </subcellularLocation>
</comment>
<dbReference type="RefSeq" id="WP_073143184.1">
    <property type="nucleotide sequence ID" value="NZ_FQWQ01000006.1"/>
</dbReference>
<dbReference type="GO" id="GO:0015093">
    <property type="term" value="F:ferrous iron transmembrane transporter activity"/>
    <property type="evidence" value="ECO:0007669"/>
    <property type="project" value="UniProtKB-UniRule"/>
</dbReference>
<feature type="binding site" evidence="13">
    <location>
        <begin position="60"/>
        <end position="63"/>
    </location>
    <ligand>
        <name>GTP</name>
        <dbReference type="ChEBI" id="CHEBI:37565"/>
        <label>1</label>
    </ligand>
</feature>
<keyword evidence="9" id="KW-0406">Ion transport</keyword>
<dbReference type="InterPro" id="IPR011642">
    <property type="entry name" value="Gate_dom"/>
</dbReference>
<dbReference type="CDD" id="cd01879">
    <property type="entry name" value="FeoB"/>
    <property type="match status" value="1"/>
</dbReference>
<dbReference type="PRINTS" id="PR00326">
    <property type="entry name" value="GTP1OBG"/>
</dbReference>
<evidence type="ECO:0000256" key="6">
    <source>
        <dbReference type="ARBA" id="ARBA00022741"/>
    </source>
</evidence>
<keyword evidence="11 15" id="KW-0472">Membrane</keyword>
<feature type="binding site" evidence="13">
    <location>
        <begin position="13"/>
        <end position="20"/>
    </location>
    <ligand>
        <name>GTP</name>
        <dbReference type="ChEBI" id="CHEBI:37565"/>
        <label>1</label>
    </ligand>
</feature>
<dbReference type="Pfam" id="PF07664">
    <property type="entry name" value="FeoB_C"/>
    <property type="match status" value="1"/>
</dbReference>
<feature type="transmembrane region" description="Helical" evidence="15">
    <location>
        <begin position="282"/>
        <end position="303"/>
    </location>
</feature>
<dbReference type="Proteomes" id="UP000184212">
    <property type="component" value="Unassembled WGS sequence"/>
</dbReference>
<dbReference type="PANTHER" id="PTHR43185">
    <property type="entry name" value="FERROUS IRON TRANSPORT PROTEIN B"/>
    <property type="match status" value="1"/>
</dbReference>
<dbReference type="Gene3D" id="3.40.50.300">
    <property type="entry name" value="P-loop containing nucleotide triphosphate hydrolases"/>
    <property type="match status" value="1"/>
</dbReference>
<sequence length="706" mass="77985">MTSSRKPKIALVGNPNSGKSSLFNHLTGLNQKIGNFPGVTVEKRTGHSQLPDGTTADIIDLPGIYSIYPRSLDEQIVAEVLLDHHSPSTPDKIVVIVDGTNLKRGFLLLTQIIDMGLPTILALNMMDLAAKAGISYDFNALSKKIGVPVVAINARKGVGLDELKKLMEKPLSPPEKPVFSIWPEVESAVKELRATLNVDNDYEAYQFLEQPKSLKFLGAADQTKVTNIRNKYSFFPGKFQGAETIQRYSFIQDLLNTVTLKASDHSWKKNSSRLDQIVTHKVWGYLIFFALLFLIFQSIFAWAQVPMDLIDTGFAKLSAFLGSVLPEGPLSSLVAEGLIPGIGGIMIFIPQIAILFAFISVLEESGYMARVVFLMDKVMRKFGLNGKSVVPLMSGVACAIPAIMATRTIENWKERTITIFVTPLMSCSARLPVFTILVALIVPDEKAWGFFNLQGLALMGLYLLGFVAALVSAYVMKLLIRVKERSYLIMELPTYRIPKWSNVGYTILEKTKAFVFEAGKVIMAISIILWVLASYGPGDALSKARENVLEESKNLRLTEQGLNDRVAAYKLEHSYAGVIGKGIEPIIRPLGYDWKIGIALITSFAAREVFVGTMATIYSIGSVSDDDAATIKDRMKEEVNPETGGPRFTPATGFSLLVFYTFAMQCMSTIAVVYRETKGWKWPLIQLAYMTTLAYVSAFAVFHLLS</sequence>
<evidence type="ECO:0000259" key="16">
    <source>
        <dbReference type="PROSITE" id="PS51711"/>
    </source>
</evidence>
<dbReference type="EMBL" id="FQWQ01000006">
    <property type="protein sequence ID" value="SHI00244.1"/>
    <property type="molecule type" value="Genomic_DNA"/>
</dbReference>